<name>A0A0K6G367_9AGAM</name>
<dbReference type="Proteomes" id="UP000044841">
    <property type="component" value="Unassembled WGS sequence"/>
</dbReference>
<gene>
    <name evidence="1" type="ORF">RSOLAG22IIIB_10309</name>
</gene>
<keyword evidence="2" id="KW-1185">Reference proteome</keyword>
<evidence type="ECO:0000313" key="2">
    <source>
        <dbReference type="Proteomes" id="UP000044841"/>
    </source>
</evidence>
<dbReference type="AlphaFoldDB" id="A0A0K6G367"/>
<organism evidence="1 2">
    <name type="scientific">Rhizoctonia solani</name>
    <dbReference type="NCBI Taxonomy" id="456999"/>
    <lineage>
        <taxon>Eukaryota</taxon>
        <taxon>Fungi</taxon>
        <taxon>Dikarya</taxon>
        <taxon>Basidiomycota</taxon>
        <taxon>Agaricomycotina</taxon>
        <taxon>Agaricomycetes</taxon>
        <taxon>Cantharellales</taxon>
        <taxon>Ceratobasidiaceae</taxon>
        <taxon>Rhizoctonia</taxon>
    </lineage>
</organism>
<dbReference type="EMBL" id="CYGV01001314">
    <property type="protein sequence ID" value="CUA72808.1"/>
    <property type="molecule type" value="Genomic_DNA"/>
</dbReference>
<protein>
    <submittedName>
        <fullName evidence="1">Uncharacterized protein</fullName>
    </submittedName>
</protein>
<reference evidence="1 2" key="1">
    <citation type="submission" date="2015-07" db="EMBL/GenBank/DDBJ databases">
        <authorList>
            <person name="Noorani M."/>
        </authorList>
    </citation>
    <scope>NUCLEOTIDE SEQUENCE [LARGE SCALE GENOMIC DNA]</scope>
    <source>
        <strain evidence="1">BBA 69670</strain>
    </source>
</reference>
<accession>A0A0K6G367</accession>
<sequence>MLVARNSNVAQPDIIEWPPAQSEDTNTMGVGHVKTGCSCARAANSFFVTLPDGLVRPLSMFYTCPINFRRFTSPTPALPFSTPATDMLNWPRTQPNLKIEPIPVGDQRAERSKDPSLCQAIGHPSTGWPTVTSACTAAAHLLSPPLPFPLKPHHALGPRVPFLDVDQNGLKKSRLWLGAVRKHNERCAATGFDSRRDIRILQRQQMIYVNTG</sequence>
<proteinExistence type="predicted"/>
<evidence type="ECO:0000313" key="1">
    <source>
        <dbReference type="EMBL" id="CUA72808.1"/>
    </source>
</evidence>